<feature type="transmembrane region" description="Helical" evidence="1">
    <location>
        <begin position="52"/>
        <end position="70"/>
    </location>
</feature>
<evidence type="ECO:0000313" key="3">
    <source>
        <dbReference type="EMBL" id="WDE02296.1"/>
    </source>
</evidence>
<name>A0AAF0C6I2_9GAMM</name>
<keyword evidence="1" id="KW-1133">Transmembrane helix</keyword>
<organism evidence="3 4">
    <name type="scientific">Thalassomonas actiniarum</name>
    <dbReference type="NCBI Taxonomy" id="485447"/>
    <lineage>
        <taxon>Bacteria</taxon>
        <taxon>Pseudomonadati</taxon>
        <taxon>Pseudomonadota</taxon>
        <taxon>Gammaproteobacteria</taxon>
        <taxon>Alteromonadales</taxon>
        <taxon>Colwelliaceae</taxon>
        <taxon>Thalassomonas</taxon>
    </lineage>
</organism>
<dbReference type="EMBL" id="CP059736">
    <property type="protein sequence ID" value="WDE02296.1"/>
    <property type="molecule type" value="Genomic_DNA"/>
</dbReference>
<keyword evidence="2" id="KW-0732">Signal</keyword>
<dbReference type="AlphaFoldDB" id="A0AAF0C6I2"/>
<evidence type="ECO:0000256" key="2">
    <source>
        <dbReference type="SAM" id="SignalP"/>
    </source>
</evidence>
<reference evidence="3 4" key="1">
    <citation type="journal article" date="2015" name="Genome Announc.">
        <title>Draft Genome Sequences of Marine Isolates of Thalassomonas viridans and Thalassomonas actiniarum.</title>
        <authorList>
            <person name="Olonade I."/>
            <person name="van Zyl L.J."/>
            <person name="Trindade M."/>
        </authorList>
    </citation>
    <scope>NUCLEOTIDE SEQUENCE [LARGE SCALE GENOMIC DNA]</scope>
    <source>
        <strain evidence="3 4">A5K-106</strain>
    </source>
</reference>
<keyword evidence="1" id="KW-0472">Membrane</keyword>
<dbReference type="Proteomes" id="UP000032568">
    <property type="component" value="Chromosome pTact"/>
</dbReference>
<feature type="chain" id="PRO_5041971190" evidence="2">
    <location>
        <begin position="25"/>
        <end position="76"/>
    </location>
</feature>
<proteinExistence type="predicted"/>
<dbReference type="RefSeq" id="WP_044831138.1">
    <property type="nucleotide sequence ID" value="NZ_CP059736.1"/>
</dbReference>
<reference evidence="3 4" key="2">
    <citation type="journal article" date="2022" name="Mar. Drugs">
        <title>Bioassay-Guided Fractionation Leads to the Detection of Cholic Acid Generated by the Rare Thalassomonas sp.</title>
        <authorList>
            <person name="Pheiffer F."/>
            <person name="Schneider Y.K."/>
            <person name="Hansen E.H."/>
            <person name="Andersen J.H."/>
            <person name="Isaksson J."/>
            <person name="Busche T."/>
            <person name="R C."/>
            <person name="Kalinowski J."/>
            <person name="Zyl L.V."/>
            <person name="Trindade M."/>
        </authorList>
    </citation>
    <scope>NUCLEOTIDE SEQUENCE [LARGE SCALE GENOMIC DNA]</scope>
    <source>
        <strain evidence="3 4">A5K-106</strain>
    </source>
</reference>
<keyword evidence="1" id="KW-0812">Transmembrane</keyword>
<protein>
    <submittedName>
        <fullName evidence="3">Uncharacterized protein</fullName>
    </submittedName>
</protein>
<keyword evidence="4" id="KW-1185">Reference proteome</keyword>
<dbReference type="KEGG" id="tact:SG35_031590"/>
<sequence>MKWMRTLLIAFFTLVCFISNNAAADSSPRKGERKRALQQQVKQVKSPFENEIGGNWGIALLVGAGVYLAAQHINKK</sequence>
<evidence type="ECO:0000313" key="4">
    <source>
        <dbReference type="Proteomes" id="UP000032568"/>
    </source>
</evidence>
<feature type="signal peptide" evidence="2">
    <location>
        <begin position="1"/>
        <end position="24"/>
    </location>
</feature>
<accession>A0AAF0C6I2</accession>
<evidence type="ECO:0000256" key="1">
    <source>
        <dbReference type="SAM" id="Phobius"/>
    </source>
</evidence>
<gene>
    <name evidence="3" type="ORF">SG35_031590</name>
</gene>